<name>D5GJW9_TUBMM</name>
<dbReference type="RefSeq" id="XP_002840621.1">
    <property type="nucleotide sequence ID" value="XM_002840575.1"/>
</dbReference>
<accession>D5GJW9</accession>
<evidence type="ECO:0000313" key="2">
    <source>
        <dbReference type="Proteomes" id="UP000006911"/>
    </source>
</evidence>
<proteinExistence type="predicted"/>
<dbReference type="InParanoid" id="D5GJW9"/>
<sequence length="65" mass="7279">MAKLPERPSTKQFISYMRLSIEILLNAENQNHGLIPPLSPTPSYLLSAPITQFRLPTTGKRLTVS</sequence>
<dbReference type="HOGENOM" id="CLU_2851354_0_0_1"/>
<dbReference type="Proteomes" id="UP000006911">
    <property type="component" value="Unassembled WGS sequence"/>
</dbReference>
<gene>
    <name evidence="1" type="ORF">GSTUM_00009248001</name>
</gene>
<dbReference type="AlphaFoldDB" id="D5GJW9"/>
<keyword evidence="2" id="KW-1185">Reference proteome</keyword>
<dbReference type="KEGG" id="tml:GSTUM_00009248001"/>
<dbReference type="GeneID" id="9186848"/>
<evidence type="ECO:0000313" key="1">
    <source>
        <dbReference type="EMBL" id="CAZ84812.1"/>
    </source>
</evidence>
<dbReference type="EMBL" id="FN430334">
    <property type="protein sequence ID" value="CAZ84812.1"/>
    <property type="molecule type" value="Genomic_DNA"/>
</dbReference>
<protein>
    <submittedName>
        <fullName evidence="1">(Perigord truffle) hypothetical protein</fullName>
    </submittedName>
</protein>
<organism evidence="1 2">
    <name type="scientific">Tuber melanosporum (strain Mel28)</name>
    <name type="common">Perigord black truffle</name>
    <dbReference type="NCBI Taxonomy" id="656061"/>
    <lineage>
        <taxon>Eukaryota</taxon>
        <taxon>Fungi</taxon>
        <taxon>Dikarya</taxon>
        <taxon>Ascomycota</taxon>
        <taxon>Pezizomycotina</taxon>
        <taxon>Pezizomycetes</taxon>
        <taxon>Pezizales</taxon>
        <taxon>Tuberaceae</taxon>
        <taxon>Tuber</taxon>
    </lineage>
</organism>
<reference evidence="1 2" key="1">
    <citation type="journal article" date="2010" name="Nature">
        <title>Perigord black truffle genome uncovers evolutionary origins and mechanisms of symbiosis.</title>
        <authorList>
            <person name="Martin F."/>
            <person name="Kohler A."/>
            <person name="Murat C."/>
            <person name="Balestrini R."/>
            <person name="Coutinho P.M."/>
            <person name="Jaillon O."/>
            <person name="Montanini B."/>
            <person name="Morin E."/>
            <person name="Noel B."/>
            <person name="Percudani R."/>
            <person name="Porcel B."/>
            <person name="Rubini A."/>
            <person name="Amicucci A."/>
            <person name="Amselem J."/>
            <person name="Anthouard V."/>
            <person name="Arcioni S."/>
            <person name="Artiguenave F."/>
            <person name="Aury J.M."/>
            <person name="Ballario P."/>
            <person name="Bolchi A."/>
            <person name="Brenna A."/>
            <person name="Brun A."/>
            <person name="Buee M."/>
            <person name="Cantarel B."/>
            <person name="Chevalier G."/>
            <person name="Couloux A."/>
            <person name="Da Silva C."/>
            <person name="Denoeud F."/>
            <person name="Duplessis S."/>
            <person name="Ghignone S."/>
            <person name="Hilselberger B."/>
            <person name="Iotti M."/>
            <person name="Marcais B."/>
            <person name="Mello A."/>
            <person name="Miranda M."/>
            <person name="Pacioni G."/>
            <person name="Quesneville H."/>
            <person name="Riccioni C."/>
            <person name="Ruotolo R."/>
            <person name="Splivallo R."/>
            <person name="Stocchi V."/>
            <person name="Tisserant E."/>
            <person name="Viscomi A.R."/>
            <person name="Zambonelli A."/>
            <person name="Zampieri E."/>
            <person name="Henrissat B."/>
            <person name="Lebrun M.H."/>
            <person name="Paolocci F."/>
            <person name="Bonfante P."/>
            <person name="Ottonello S."/>
            <person name="Wincker P."/>
        </authorList>
    </citation>
    <scope>NUCLEOTIDE SEQUENCE [LARGE SCALE GENOMIC DNA]</scope>
    <source>
        <strain evidence="1 2">Mel28</strain>
    </source>
</reference>